<sequence length="165" mass="18916">MHERKKYFYFVKQRSNSSSSILNFSVASRNDATARQYFKNYNLKGCLLENPFHTVWELERKLLKAWQLLGGTSQGQYSGQSLVEFLHRGKTEVKGLSRGPMRLKMKSGNYVRVCRNNWNLTPHFDVTNRTQATPNIGKKARGITGKELIADLQGFRPVIGSRICT</sequence>
<evidence type="ECO:0000313" key="2">
    <source>
        <dbReference type="Proteomes" id="UP000887013"/>
    </source>
</evidence>
<dbReference type="AlphaFoldDB" id="A0A8X6P0S8"/>
<accession>A0A8X6P0S8</accession>
<gene>
    <name evidence="1" type="ORF">NPIL_152371</name>
</gene>
<dbReference type="EMBL" id="BMAW01015219">
    <property type="protein sequence ID" value="GFT42618.1"/>
    <property type="molecule type" value="Genomic_DNA"/>
</dbReference>
<dbReference type="Proteomes" id="UP000887013">
    <property type="component" value="Unassembled WGS sequence"/>
</dbReference>
<evidence type="ECO:0000313" key="1">
    <source>
        <dbReference type="EMBL" id="GFT42618.1"/>
    </source>
</evidence>
<organism evidence="1 2">
    <name type="scientific">Nephila pilipes</name>
    <name type="common">Giant wood spider</name>
    <name type="synonym">Nephila maculata</name>
    <dbReference type="NCBI Taxonomy" id="299642"/>
    <lineage>
        <taxon>Eukaryota</taxon>
        <taxon>Metazoa</taxon>
        <taxon>Ecdysozoa</taxon>
        <taxon>Arthropoda</taxon>
        <taxon>Chelicerata</taxon>
        <taxon>Arachnida</taxon>
        <taxon>Araneae</taxon>
        <taxon>Araneomorphae</taxon>
        <taxon>Entelegynae</taxon>
        <taxon>Araneoidea</taxon>
        <taxon>Nephilidae</taxon>
        <taxon>Nephila</taxon>
    </lineage>
</organism>
<proteinExistence type="predicted"/>
<protein>
    <submittedName>
        <fullName evidence="1">Uncharacterized protein</fullName>
    </submittedName>
</protein>
<comment type="caution">
    <text evidence="1">The sequence shown here is derived from an EMBL/GenBank/DDBJ whole genome shotgun (WGS) entry which is preliminary data.</text>
</comment>
<reference evidence="1" key="1">
    <citation type="submission" date="2020-08" db="EMBL/GenBank/DDBJ databases">
        <title>Multicomponent nature underlies the extraordinary mechanical properties of spider dragline silk.</title>
        <authorList>
            <person name="Kono N."/>
            <person name="Nakamura H."/>
            <person name="Mori M."/>
            <person name="Yoshida Y."/>
            <person name="Ohtoshi R."/>
            <person name="Malay A.D."/>
            <person name="Moran D.A.P."/>
            <person name="Tomita M."/>
            <person name="Numata K."/>
            <person name="Arakawa K."/>
        </authorList>
    </citation>
    <scope>NUCLEOTIDE SEQUENCE</scope>
</reference>
<keyword evidence="2" id="KW-1185">Reference proteome</keyword>
<name>A0A8X6P0S8_NEPPI</name>